<feature type="compositionally biased region" description="Basic and acidic residues" evidence="5">
    <location>
        <begin position="22"/>
        <end position="50"/>
    </location>
</feature>
<feature type="compositionally biased region" description="Basic and acidic residues" evidence="5">
    <location>
        <begin position="98"/>
        <end position="110"/>
    </location>
</feature>
<evidence type="ECO:0000313" key="7">
    <source>
        <dbReference type="EMBL" id="THH20385.1"/>
    </source>
</evidence>
<keyword evidence="2" id="KW-0547">Nucleotide-binding</keyword>
<comment type="caution">
    <text evidence="7">The sequence shown here is derived from an EMBL/GenBank/DDBJ whole genome shotgun (WGS) entry which is preliminary data.</text>
</comment>
<feature type="domain" description="IRG-type G" evidence="6">
    <location>
        <begin position="165"/>
        <end position="361"/>
    </location>
</feature>
<name>A0A4S4M5T5_9AGAM</name>
<feature type="compositionally biased region" description="Basic residues" evidence="5">
    <location>
        <begin position="1"/>
        <end position="10"/>
    </location>
</feature>
<dbReference type="InterPro" id="IPR030385">
    <property type="entry name" value="G_IRG_dom"/>
</dbReference>
<dbReference type="InterPro" id="IPR007743">
    <property type="entry name" value="Immunity-related_GTPase-like"/>
</dbReference>
<evidence type="ECO:0000259" key="6">
    <source>
        <dbReference type="PROSITE" id="PS51716"/>
    </source>
</evidence>
<sequence>MGGRSSRRRSPPAGPNPILQELENRAKQAEEARLRAEQQNREAEEAKRNAEAQAWAAQEERRRAEEASRQAEEAMRRADENKRQAEHEKMQAEAAARQAEEEKKKARVEQEAAQAAAAAADQRAKDQEAARLEAERRLREGIQPIIWPSLEEIVSVKTRLQYKEGFFHFAISGVAGSGKSSLINAFRGLRNNTPGASPTGIVETTTVISRYVDPDPANPFVWYDVPGAGTMKIPDWVYFNDQGLYIFDCIIVLFDNRFTATDVAIIKNCVRFNIPSYIVRSKSNQHILNVMMDMGYDEEEDEEVRRTIAAAARSKFIRETRQSVERNLRDAKLPQQKVYIVSKDILLMVVGGKTPKAPIDEIQLVHDLLSQGSARRSVNN</sequence>
<evidence type="ECO:0000313" key="8">
    <source>
        <dbReference type="Proteomes" id="UP000310158"/>
    </source>
</evidence>
<organism evidence="7 8">
    <name type="scientific">Bondarzewia mesenterica</name>
    <dbReference type="NCBI Taxonomy" id="1095465"/>
    <lineage>
        <taxon>Eukaryota</taxon>
        <taxon>Fungi</taxon>
        <taxon>Dikarya</taxon>
        <taxon>Basidiomycota</taxon>
        <taxon>Agaricomycotina</taxon>
        <taxon>Agaricomycetes</taxon>
        <taxon>Russulales</taxon>
        <taxon>Bondarzewiaceae</taxon>
        <taxon>Bondarzewia</taxon>
    </lineage>
</organism>
<dbReference type="AlphaFoldDB" id="A0A4S4M5T5"/>
<evidence type="ECO:0000256" key="1">
    <source>
        <dbReference type="ARBA" id="ARBA00005429"/>
    </source>
</evidence>
<dbReference type="GO" id="GO:0016787">
    <property type="term" value="F:hydrolase activity"/>
    <property type="evidence" value="ECO:0007669"/>
    <property type="project" value="UniProtKB-KW"/>
</dbReference>
<dbReference type="InterPro" id="IPR027417">
    <property type="entry name" value="P-loop_NTPase"/>
</dbReference>
<dbReference type="PROSITE" id="PS51716">
    <property type="entry name" value="G_IRG"/>
    <property type="match status" value="1"/>
</dbReference>
<gene>
    <name evidence="7" type="ORF">EW146_g995</name>
</gene>
<evidence type="ECO:0000256" key="2">
    <source>
        <dbReference type="ARBA" id="ARBA00022741"/>
    </source>
</evidence>
<accession>A0A4S4M5T5</accession>
<reference evidence="7 8" key="1">
    <citation type="submission" date="2019-02" db="EMBL/GenBank/DDBJ databases">
        <title>Genome sequencing of the rare red list fungi Bondarzewia mesenterica.</title>
        <authorList>
            <person name="Buettner E."/>
            <person name="Kellner H."/>
        </authorList>
    </citation>
    <scope>NUCLEOTIDE SEQUENCE [LARGE SCALE GENOMIC DNA]</scope>
    <source>
        <strain evidence="7 8">DSM 108281</strain>
    </source>
</reference>
<proteinExistence type="inferred from homology"/>
<keyword evidence="8" id="KW-1185">Reference proteome</keyword>
<feature type="compositionally biased region" description="Low complexity" evidence="5">
    <location>
        <begin position="111"/>
        <end position="121"/>
    </location>
</feature>
<evidence type="ECO:0000256" key="4">
    <source>
        <dbReference type="ARBA" id="ARBA00023134"/>
    </source>
</evidence>
<dbReference type="PANTHER" id="PTHR32341:SF10">
    <property type="entry name" value="INTERFERON-INDUCIBLE GTPASE 5"/>
    <property type="match status" value="1"/>
</dbReference>
<dbReference type="InterPro" id="IPR051515">
    <property type="entry name" value="IRG"/>
</dbReference>
<dbReference type="EMBL" id="SGPL01000023">
    <property type="protein sequence ID" value="THH20385.1"/>
    <property type="molecule type" value="Genomic_DNA"/>
</dbReference>
<evidence type="ECO:0000256" key="5">
    <source>
        <dbReference type="SAM" id="MobiDB-lite"/>
    </source>
</evidence>
<dbReference type="OrthoDB" id="422720at2759"/>
<comment type="similarity">
    <text evidence="1">Belongs to the TRAFAC class dynamin-like GTPase superfamily. IRG family.</text>
</comment>
<keyword evidence="3" id="KW-0378">Hydrolase</keyword>
<dbReference type="Proteomes" id="UP000310158">
    <property type="component" value="Unassembled WGS sequence"/>
</dbReference>
<evidence type="ECO:0000256" key="3">
    <source>
        <dbReference type="ARBA" id="ARBA00022801"/>
    </source>
</evidence>
<dbReference type="SUPFAM" id="SSF52540">
    <property type="entry name" value="P-loop containing nucleoside triphosphate hydrolases"/>
    <property type="match status" value="1"/>
</dbReference>
<dbReference type="PANTHER" id="PTHR32341">
    <property type="entry name" value="INTERFERON-INDUCIBLE GTPASE"/>
    <property type="match status" value="1"/>
</dbReference>
<feature type="compositionally biased region" description="Basic and acidic residues" evidence="5">
    <location>
        <begin position="58"/>
        <end position="91"/>
    </location>
</feature>
<dbReference type="GO" id="GO:0016020">
    <property type="term" value="C:membrane"/>
    <property type="evidence" value="ECO:0007669"/>
    <property type="project" value="InterPro"/>
</dbReference>
<protein>
    <recommendedName>
        <fullName evidence="6">IRG-type G domain-containing protein</fullName>
    </recommendedName>
</protein>
<dbReference type="Gene3D" id="3.40.50.300">
    <property type="entry name" value="P-loop containing nucleotide triphosphate hydrolases"/>
    <property type="match status" value="1"/>
</dbReference>
<feature type="region of interest" description="Disordered" evidence="5">
    <location>
        <begin position="1"/>
        <end position="124"/>
    </location>
</feature>
<dbReference type="GO" id="GO:0005525">
    <property type="term" value="F:GTP binding"/>
    <property type="evidence" value="ECO:0007669"/>
    <property type="project" value="UniProtKB-KW"/>
</dbReference>
<keyword evidence="4" id="KW-0342">GTP-binding</keyword>
<dbReference type="Pfam" id="PF05049">
    <property type="entry name" value="IIGP"/>
    <property type="match status" value="1"/>
</dbReference>